<dbReference type="InParanoid" id="D7DUF5"/>
<organism evidence="3 4">
    <name type="scientific">Methanococcus voltae (strain ATCC BAA-1334 / A3)</name>
    <dbReference type="NCBI Taxonomy" id="456320"/>
    <lineage>
        <taxon>Archaea</taxon>
        <taxon>Methanobacteriati</taxon>
        <taxon>Methanobacteriota</taxon>
        <taxon>Methanomada group</taxon>
        <taxon>Methanococci</taxon>
        <taxon>Methanococcales</taxon>
        <taxon>Methanococcaceae</taxon>
        <taxon>Methanococcus</taxon>
    </lineage>
</organism>
<dbReference type="eggNOG" id="arCOG05017">
    <property type="taxonomic scope" value="Archaea"/>
</dbReference>
<dbReference type="KEGG" id="mvo:Mvol_1108"/>
<dbReference type="Pfam" id="PF26554">
    <property type="entry name" value="DUF8182"/>
    <property type="match status" value="1"/>
</dbReference>
<sequence>MILKKLKNIISKSENPKDFESQNTSKNKTGNEKLSGKGLLIFKNVKDTINSEKILKKKNYNIKVVAPPAEVREGCDLALQYEIIENIEIIRELKNNDIEVIKSISLEETMLKPIELVKIKKIGEHTMYRSGNMKITLDKNGIITNVSGGGCPDVPYLTIKLMNKNISDIPEQEHPKELGYSLCAYTLHKAFERAKNHKQN</sequence>
<name>D7DUF5_METV3</name>
<accession>D7DUF5</accession>
<dbReference type="OrthoDB" id="65224at2157"/>
<dbReference type="EMBL" id="CP002057">
    <property type="protein sequence ID" value="ADI36765.1"/>
    <property type="molecule type" value="Genomic_DNA"/>
</dbReference>
<keyword evidence="4" id="KW-1185">Reference proteome</keyword>
<reference evidence="3 4" key="1">
    <citation type="submission" date="2010-05" db="EMBL/GenBank/DDBJ databases">
        <title>Complete sequence of Methanococcus voltae A3.</title>
        <authorList>
            <consortium name="US DOE Joint Genome Institute"/>
            <person name="Lucas S."/>
            <person name="Copeland A."/>
            <person name="Lapidus A."/>
            <person name="Cheng J.-F."/>
            <person name="Bruce D."/>
            <person name="Goodwin L."/>
            <person name="Pitluck S."/>
            <person name="Lowry S."/>
            <person name="Clum A."/>
            <person name="Land M."/>
            <person name="Hauser L."/>
            <person name="Kyrpides N."/>
            <person name="Mikhailova N."/>
            <person name="Whitman W.B."/>
            <person name="Woyke T."/>
        </authorList>
    </citation>
    <scope>NUCLEOTIDE SEQUENCE [LARGE SCALE GENOMIC DNA]</scope>
    <source>
        <strain evidence="4">ATCC BAA-1334 / A3</strain>
    </source>
</reference>
<protein>
    <submittedName>
        <fullName evidence="3">Uncharacterized protein</fullName>
    </submittedName>
</protein>
<feature type="domain" description="DUF8182" evidence="2">
    <location>
        <begin position="116"/>
        <end position="196"/>
    </location>
</feature>
<proteinExistence type="predicted"/>
<evidence type="ECO:0000259" key="1">
    <source>
        <dbReference type="Pfam" id="PF11823"/>
    </source>
</evidence>
<evidence type="ECO:0000313" key="4">
    <source>
        <dbReference type="Proteomes" id="UP000007722"/>
    </source>
</evidence>
<dbReference type="InterPro" id="IPR021778">
    <property type="entry name" value="Se/S_carrier-like"/>
</dbReference>
<feature type="domain" description="Putative Se/S carrier protein-like" evidence="1">
    <location>
        <begin position="38"/>
        <end position="101"/>
    </location>
</feature>
<dbReference type="Pfam" id="PF11823">
    <property type="entry name" value="Se_S_carrier"/>
    <property type="match status" value="1"/>
</dbReference>
<dbReference type="AlphaFoldDB" id="D7DUF5"/>
<dbReference type="InterPro" id="IPR058495">
    <property type="entry name" value="DUF8182"/>
</dbReference>
<gene>
    <name evidence="3" type="ordered locus">Mvol_1108</name>
</gene>
<dbReference type="Proteomes" id="UP000007722">
    <property type="component" value="Chromosome"/>
</dbReference>
<dbReference type="HOGENOM" id="CLU_117547_0_0_2"/>
<dbReference type="STRING" id="456320.Mvol_1108"/>
<evidence type="ECO:0000259" key="2">
    <source>
        <dbReference type="Pfam" id="PF26554"/>
    </source>
</evidence>
<evidence type="ECO:0000313" key="3">
    <source>
        <dbReference type="EMBL" id="ADI36765.1"/>
    </source>
</evidence>